<feature type="compositionally biased region" description="Basic and acidic residues" evidence="1">
    <location>
        <begin position="374"/>
        <end position="384"/>
    </location>
</feature>
<sequence length="409" mass="46866">MAEIPGFVSPPSPFLASFMFIPFEMFALEGSEKWMLLAAYNSLTDKHLTGYFNNTRIRRHLLRSGLRYHQLEIKKKLETLARKERIQRFKTAPRPHTAPGMMQPPIRLQPLPSHPAAGTVPKVTPGSRSKTSPPENEAPFPIGHLRVSSFHFVDEENERSPEVQASQGHTCSCGQGQEQMRLLTRCIIAMGLDKKPTSPKPRKQKSLEKREEPKGEGKLRKDRAYMVPRRNEMEGSKTSSVFFSADEEKTGVEDVRTAVEEMERKGKQHVWEDDQENIFKYADEEKTGVEDVRTVEEEMERKGKQHVWEDDQENIFKYEYEEDFEVDEEKQDEKANKEGQADDQMNEMSKSPSDDEKDNLDPEKDSETSSQKAPDADDSVKDESDGCSDSELEEDKQGKSFSLSYDMDC</sequence>
<feature type="compositionally biased region" description="Acidic residues" evidence="1">
    <location>
        <begin position="320"/>
        <end position="330"/>
    </location>
</feature>
<feature type="compositionally biased region" description="Basic and acidic residues" evidence="1">
    <location>
        <begin position="331"/>
        <end position="340"/>
    </location>
</feature>
<evidence type="ECO:0000313" key="2">
    <source>
        <dbReference type="EMBL" id="EPQ11276.1"/>
    </source>
</evidence>
<feature type="region of interest" description="Disordered" evidence="1">
    <location>
        <begin position="110"/>
        <end position="142"/>
    </location>
</feature>
<dbReference type="EMBL" id="KE163224">
    <property type="protein sequence ID" value="EPQ11276.1"/>
    <property type="molecule type" value="Genomic_DNA"/>
</dbReference>
<feature type="compositionally biased region" description="Polar residues" evidence="1">
    <location>
        <begin position="163"/>
        <end position="173"/>
    </location>
</feature>
<name>S7N2P6_MYOBR</name>
<proteinExistence type="predicted"/>
<keyword evidence="3" id="KW-1185">Reference proteome</keyword>
<evidence type="ECO:0000313" key="3">
    <source>
        <dbReference type="Proteomes" id="UP000052978"/>
    </source>
</evidence>
<feature type="region of interest" description="Disordered" evidence="1">
    <location>
        <begin position="191"/>
        <end position="219"/>
    </location>
</feature>
<organism evidence="2 3">
    <name type="scientific">Myotis brandtii</name>
    <name type="common">Brandt's bat</name>
    <dbReference type="NCBI Taxonomy" id="109478"/>
    <lineage>
        <taxon>Eukaryota</taxon>
        <taxon>Metazoa</taxon>
        <taxon>Chordata</taxon>
        <taxon>Craniata</taxon>
        <taxon>Vertebrata</taxon>
        <taxon>Euteleostomi</taxon>
        <taxon>Mammalia</taxon>
        <taxon>Eutheria</taxon>
        <taxon>Laurasiatheria</taxon>
        <taxon>Chiroptera</taxon>
        <taxon>Yangochiroptera</taxon>
        <taxon>Vespertilionidae</taxon>
        <taxon>Myotis</taxon>
    </lineage>
</organism>
<dbReference type="InterPro" id="IPR027962">
    <property type="entry name" value="ERICH3"/>
</dbReference>
<feature type="region of interest" description="Disordered" evidence="1">
    <location>
        <begin position="318"/>
        <end position="409"/>
    </location>
</feature>
<feature type="compositionally biased region" description="Basic and acidic residues" evidence="1">
    <location>
        <begin position="205"/>
        <end position="219"/>
    </location>
</feature>
<accession>S7N2P6</accession>
<gene>
    <name evidence="2" type="ORF">D623_10032422</name>
</gene>
<dbReference type="PANTHER" id="PTHR23034">
    <property type="entry name" value="GLUTAMATE-RICH PROTEIN 3"/>
    <property type="match status" value="1"/>
</dbReference>
<protein>
    <submittedName>
        <fullName evidence="2">Uncharacterized protein</fullName>
    </submittedName>
</protein>
<dbReference type="AlphaFoldDB" id="S7N2P6"/>
<reference evidence="2 3" key="1">
    <citation type="journal article" date="2013" name="Nat. Commun.">
        <title>Genome analysis reveals insights into physiology and longevity of the Brandt's bat Myotis brandtii.</title>
        <authorList>
            <person name="Seim I."/>
            <person name="Fang X."/>
            <person name="Xiong Z."/>
            <person name="Lobanov A.V."/>
            <person name="Huang Z."/>
            <person name="Ma S."/>
            <person name="Feng Y."/>
            <person name="Turanov A.A."/>
            <person name="Zhu Y."/>
            <person name="Lenz T.L."/>
            <person name="Gerashchenko M.V."/>
            <person name="Fan D."/>
            <person name="Hee Yim S."/>
            <person name="Yao X."/>
            <person name="Jordan D."/>
            <person name="Xiong Y."/>
            <person name="Ma Y."/>
            <person name="Lyapunov A.N."/>
            <person name="Chen G."/>
            <person name="Kulakova O.I."/>
            <person name="Sun Y."/>
            <person name="Lee S.G."/>
            <person name="Bronson R.T."/>
            <person name="Moskalev A.A."/>
            <person name="Sunyaev S.R."/>
            <person name="Zhang G."/>
            <person name="Krogh A."/>
            <person name="Wang J."/>
            <person name="Gladyshev V.N."/>
        </authorList>
    </citation>
    <scope>NUCLEOTIDE SEQUENCE [LARGE SCALE GENOMIC DNA]</scope>
</reference>
<evidence type="ECO:0000256" key="1">
    <source>
        <dbReference type="SAM" id="MobiDB-lite"/>
    </source>
</evidence>
<feature type="region of interest" description="Disordered" evidence="1">
    <location>
        <begin position="154"/>
        <end position="173"/>
    </location>
</feature>
<feature type="compositionally biased region" description="Acidic residues" evidence="1">
    <location>
        <begin position="385"/>
        <end position="394"/>
    </location>
</feature>
<dbReference type="Proteomes" id="UP000052978">
    <property type="component" value="Unassembled WGS sequence"/>
</dbReference>
<dbReference type="PANTHER" id="PTHR23034:SF2">
    <property type="entry name" value="GLUTAMATE-RICH PROTEIN 3"/>
    <property type="match status" value="1"/>
</dbReference>